<evidence type="ECO:0000256" key="1">
    <source>
        <dbReference type="ARBA" id="ARBA00001933"/>
    </source>
</evidence>
<evidence type="ECO:0000256" key="13">
    <source>
        <dbReference type="ARBA" id="ARBA00022898"/>
    </source>
</evidence>
<dbReference type="GO" id="GO:0030170">
    <property type="term" value="F:pyridoxal phosphate binding"/>
    <property type="evidence" value="ECO:0007669"/>
    <property type="project" value="InterPro"/>
</dbReference>
<dbReference type="Proteomes" id="UP000053257">
    <property type="component" value="Unassembled WGS sequence"/>
</dbReference>
<keyword evidence="9" id="KW-0808">Transferase</keyword>
<evidence type="ECO:0000256" key="9">
    <source>
        <dbReference type="ARBA" id="ARBA00022679"/>
    </source>
</evidence>
<dbReference type="GO" id="GO:0019346">
    <property type="term" value="P:transsulfuration"/>
    <property type="evidence" value="ECO:0007669"/>
    <property type="project" value="InterPro"/>
</dbReference>
<dbReference type="HOGENOM" id="CLU_009484_2_0_1"/>
<dbReference type="InterPro" id="IPR054542">
    <property type="entry name" value="Cys_met_metab_PP"/>
</dbReference>
<accession>A0A0C3S5A9</accession>
<keyword evidence="13" id="KW-0663">Pyridoxal phosphate</keyword>
<dbReference type="InterPro" id="IPR006238">
    <property type="entry name" value="Cys_b_lyase_euk"/>
</dbReference>
<evidence type="ECO:0000256" key="11">
    <source>
        <dbReference type="ARBA" id="ARBA00022777"/>
    </source>
</evidence>
<evidence type="ECO:0000256" key="12">
    <source>
        <dbReference type="ARBA" id="ARBA00022840"/>
    </source>
</evidence>
<dbReference type="Gene3D" id="3.40.640.10">
    <property type="entry name" value="Type I PLP-dependent aspartate aminotransferase-like (Major domain)"/>
    <property type="match status" value="1"/>
</dbReference>
<dbReference type="InterPro" id="IPR006204">
    <property type="entry name" value="GHMP_kinase_N_dom"/>
</dbReference>
<feature type="domain" description="GHMP kinase N-terminal" evidence="25">
    <location>
        <begin position="569"/>
        <end position="608"/>
    </location>
</feature>
<proteinExistence type="inferred from homology"/>
<dbReference type="InterPro" id="IPR015424">
    <property type="entry name" value="PyrdxlP-dep_Trfase"/>
</dbReference>
<dbReference type="PANTHER" id="PTHR11808:SF50">
    <property type="entry name" value="CYSTATHIONINE BETA-LYASE"/>
    <property type="match status" value="1"/>
</dbReference>
<evidence type="ECO:0000256" key="15">
    <source>
        <dbReference type="ARBA" id="ARBA00023167"/>
    </source>
</evidence>
<comment type="pathway">
    <text evidence="18">Isoprenoid biosynthesis; isopentenyl diphosphate biosynthesis via mevalonate pathway; isopentenyl diphosphate from (R)-mevalonate: step 1/3.</text>
</comment>
<dbReference type="InterPro" id="IPR014721">
    <property type="entry name" value="Ribsml_uS5_D2-typ_fold_subgr"/>
</dbReference>
<gene>
    <name evidence="26" type="ORF">PHLGIDRAFT_100117</name>
</gene>
<dbReference type="GO" id="GO:0004496">
    <property type="term" value="F:mevalonate kinase activity"/>
    <property type="evidence" value="ECO:0007669"/>
    <property type="project" value="UniProtKB-EC"/>
</dbReference>
<dbReference type="InterPro" id="IPR006205">
    <property type="entry name" value="Mev_gal_kin"/>
</dbReference>
<evidence type="ECO:0000256" key="3">
    <source>
        <dbReference type="ARBA" id="ARBA00006495"/>
    </source>
</evidence>
<dbReference type="AlphaFoldDB" id="A0A0C3S5A9"/>
<name>A0A0C3S5A9_PHLG1</name>
<comment type="catalytic activity">
    <reaction evidence="17">
        <text>(R)-mevalonate + ATP = (R)-5-phosphomevalonate + ADP + H(+)</text>
        <dbReference type="Rhea" id="RHEA:17065"/>
        <dbReference type="ChEBI" id="CHEBI:15378"/>
        <dbReference type="ChEBI" id="CHEBI:30616"/>
        <dbReference type="ChEBI" id="CHEBI:36464"/>
        <dbReference type="ChEBI" id="CHEBI:58146"/>
        <dbReference type="ChEBI" id="CHEBI:456216"/>
        <dbReference type="EC" id="2.7.1.36"/>
    </reaction>
    <physiologicalReaction direction="left-to-right" evidence="17">
        <dbReference type="Rhea" id="RHEA:17066"/>
    </physiologicalReaction>
</comment>
<dbReference type="NCBIfam" id="TIGR00549">
    <property type="entry name" value="mevalon_kin"/>
    <property type="match status" value="1"/>
</dbReference>
<dbReference type="GO" id="GO:0019287">
    <property type="term" value="P:isopentenyl diphosphate biosynthetic process, mevalonate pathway"/>
    <property type="evidence" value="ECO:0007669"/>
    <property type="project" value="UniProtKB-UniPathway"/>
</dbReference>
<evidence type="ECO:0000256" key="14">
    <source>
        <dbReference type="ARBA" id="ARBA00023098"/>
    </source>
</evidence>
<keyword evidence="27" id="KW-1185">Reference proteome</keyword>
<evidence type="ECO:0000256" key="16">
    <source>
        <dbReference type="ARBA" id="ARBA00023239"/>
    </source>
</evidence>
<dbReference type="InterPro" id="IPR015422">
    <property type="entry name" value="PyrdxlP-dep_Trfase_small"/>
</dbReference>
<dbReference type="SUPFAM" id="SSF54211">
    <property type="entry name" value="Ribosomal protein S5 domain 2-like"/>
    <property type="match status" value="1"/>
</dbReference>
<dbReference type="SUPFAM" id="SSF55060">
    <property type="entry name" value="GHMP Kinase, C-terminal domain"/>
    <property type="match status" value="1"/>
</dbReference>
<dbReference type="InterPro" id="IPR036554">
    <property type="entry name" value="GHMP_kinase_C_sf"/>
</dbReference>
<protein>
    <recommendedName>
        <fullName evidence="23">Cystathionine beta-lyase</fullName>
        <ecNumber evidence="5">2.7.1.36</ecNumber>
        <ecNumber evidence="6">4.4.1.13</ecNumber>
    </recommendedName>
    <alternativeName>
        <fullName evidence="20">Cysteine-S-conjugate beta-lyase</fullName>
    </alternativeName>
</protein>
<dbReference type="GO" id="GO:0047804">
    <property type="term" value="F:cysteine-S-conjugate beta-lyase activity"/>
    <property type="evidence" value="ECO:0007669"/>
    <property type="project" value="UniProtKB-EC"/>
</dbReference>
<comment type="catalytic activity">
    <reaction evidence="21">
        <text>L,L-cystathionine + H2O = L-homocysteine + pyruvate + NH4(+)</text>
        <dbReference type="Rhea" id="RHEA:13965"/>
        <dbReference type="ChEBI" id="CHEBI:15361"/>
        <dbReference type="ChEBI" id="CHEBI:15377"/>
        <dbReference type="ChEBI" id="CHEBI:28938"/>
        <dbReference type="ChEBI" id="CHEBI:58161"/>
        <dbReference type="ChEBI" id="CHEBI:58199"/>
    </reaction>
</comment>
<evidence type="ECO:0000256" key="18">
    <source>
        <dbReference type="ARBA" id="ARBA00029438"/>
    </source>
</evidence>
<dbReference type="SUPFAM" id="SSF53383">
    <property type="entry name" value="PLP-dependent transferases"/>
    <property type="match status" value="1"/>
</dbReference>
<feature type="compositionally biased region" description="Basic and acidic residues" evidence="24">
    <location>
        <begin position="1"/>
        <end position="10"/>
    </location>
</feature>
<dbReference type="NCBIfam" id="TIGR01329">
    <property type="entry name" value="cysta_beta_ly_E"/>
    <property type="match status" value="1"/>
</dbReference>
<keyword evidence="14" id="KW-0443">Lipid metabolism</keyword>
<evidence type="ECO:0000256" key="5">
    <source>
        <dbReference type="ARBA" id="ARBA00012103"/>
    </source>
</evidence>
<evidence type="ECO:0000256" key="2">
    <source>
        <dbReference type="ARBA" id="ARBA00004496"/>
    </source>
</evidence>
<comment type="similarity">
    <text evidence="4">Belongs to the trans-sulfuration enzymes family.</text>
</comment>
<evidence type="ECO:0000256" key="21">
    <source>
        <dbReference type="ARBA" id="ARBA00047517"/>
    </source>
</evidence>
<comment type="similarity">
    <text evidence="3">Belongs to the GHMP kinase family. Mevalonate kinase subfamily.</text>
</comment>
<dbReference type="Pfam" id="PF01053">
    <property type="entry name" value="Cys_Met_Meta_PP"/>
    <property type="match status" value="1"/>
</dbReference>
<dbReference type="FunFam" id="3.40.640.10:FF:000009">
    <property type="entry name" value="Cystathionine gamma-synthase homolog"/>
    <property type="match status" value="1"/>
</dbReference>
<dbReference type="EC" id="4.4.1.13" evidence="6"/>
<keyword evidence="7" id="KW-0444">Lipid biosynthesis</keyword>
<evidence type="ECO:0000256" key="8">
    <source>
        <dbReference type="ARBA" id="ARBA00022605"/>
    </source>
</evidence>
<dbReference type="InterPro" id="IPR020568">
    <property type="entry name" value="Ribosomal_Su5_D2-typ_SF"/>
</dbReference>
<keyword evidence="15" id="KW-0486">Methionine biosynthesis</keyword>
<evidence type="ECO:0000256" key="24">
    <source>
        <dbReference type="SAM" id="MobiDB-lite"/>
    </source>
</evidence>
<keyword evidence="12" id="KW-0067">ATP-binding</keyword>
<organism evidence="26 27">
    <name type="scientific">Phlebiopsis gigantea (strain 11061_1 CR5-6)</name>
    <name type="common">White-rot fungus</name>
    <name type="synonym">Peniophora gigantea</name>
    <dbReference type="NCBI Taxonomy" id="745531"/>
    <lineage>
        <taxon>Eukaryota</taxon>
        <taxon>Fungi</taxon>
        <taxon>Dikarya</taxon>
        <taxon>Basidiomycota</taxon>
        <taxon>Agaricomycotina</taxon>
        <taxon>Agaricomycetes</taxon>
        <taxon>Polyporales</taxon>
        <taxon>Phanerochaetaceae</taxon>
        <taxon>Phlebiopsis</taxon>
    </lineage>
</organism>
<keyword evidence="8" id="KW-0028">Amino-acid biosynthesis</keyword>
<dbReference type="EMBL" id="KN840448">
    <property type="protein sequence ID" value="KIP11161.1"/>
    <property type="molecule type" value="Genomic_DNA"/>
</dbReference>
<dbReference type="GO" id="GO:0005524">
    <property type="term" value="F:ATP binding"/>
    <property type="evidence" value="ECO:0007669"/>
    <property type="project" value="UniProtKB-KW"/>
</dbReference>
<evidence type="ECO:0000256" key="4">
    <source>
        <dbReference type="ARBA" id="ARBA00009077"/>
    </source>
</evidence>
<evidence type="ECO:0000256" key="20">
    <source>
        <dbReference type="ARBA" id="ARBA00047213"/>
    </source>
</evidence>
<evidence type="ECO:0000256" key="6">
    <source>
        <dbReference type="ARBA" id="ARBA00012224"/>
    </source>
</evidence>
<evidence type="ECO:0000256" key="10">
    <source>
        <dbReference type="ARBA" id="ARBA00022741"/>
    </source>
</evidence>
<evidence type="ECO:0000256" key="17">
    <source>
        <dbReference type="ARBA" id="ARBA00029310"/>
    </source>
</evidence>
<keyword evidence="11" id="KW-0418">Kinase</keyword>
<comment type="cofactor">
    <cofactor evidence="1">
        <name>pyridoxal 5'-phosphate</name>
        <dbReference type="ChEBI" id="CHEBI:597326"/>
    </cofactor>
</comment>
<dbReference type="EC" id="2.7.1.36" evidence="5"/>
<dbReference type="FunFam" id="3.90.1150.10:FF:000013">
    <property type="entry name" value="Cystathionine beta-lyase"/>
    <property type="match status" value="1"/>
</dbReference>
<dbReference type="PROSITE" id="PS00868">
    <property type="entry name" value="CYS_MET_METAB_PP"/>
    <property type="match status" value="1"/>
</dbReference>
<evidence type="ECO:0000313" key="26">
    <source>
        <dbReference type="EMBL" id="KIP11161.1"/>
    </source>
</evidence>
<dbReference type="PRINTS" id="PR00959">
    <property type="entry name" value="MEVGALKINASE"/>
</dbReference>
<keyword evidence="16" id="KW-0456">Lyase</keyword>
<dbReference type="STRING" id="745531.A0A0C3S5A9"/>
<comment type="subcellular location">
    <subcellularLocation>
        <location evidence="2">Cytoplasm</location>
    </subcellularLocation>
</comment>
<evidence type="ECO:0000256" key="23">
    <source>
        <dbReference type="ARBA" id="ARBA00072331"/>
    </source>
</evidence>
<evidence type="ECO:0000313" key="27">
    <source>
        <dbReference type="Proteomes" id="UP000053257"/>
    </source>
</evidence>
<feature type="region of interest" description="Disordered" evidence="24">
    <location>
        <begin position="858"/>
        <end position="877"/>
    </location>
</feature>
<feature type="region of interest" description="Disordered" evidence="24">
    <location>
        <begin position="1"/>
        <end position="24"/>
    </location>
</feature>
<evidence type="ECO:0000256" key="7">
    <source>
        <dbReference type="ARBA" id="ARBA00022516"/>
    </source>
</evidence>
<dbReference type="Gene3D" id="3.90.1150.10">
    <property type="entry name" value="Aspartate Aminotransferase, domain 1"/>
    <property type="match status" value="1"/>
</dbReference>
<dbReference type="PANTHER" id="PTHR11808">
    <property type="entry name" value="TRANS-SULFURATION ENZYME FAMILY MEMBER"/>
    <property type="match status" value="1"/>
</dbReference>
<dbReference type="UniPathway" id="UPA00057">
    <property type="reaction ID" value="UER00098"/>
</dbReference>
<evidence type="ECO:0000256" key="19">
    <source>
        <dbReference type="ARBA" id="ARBA00046315"/>
    </source>
</evidence>
<dbReference type="InterPro" id="IPR000277">
    <property type="entry name" value="Cys/Met-Metab_PyrdxlP-dep_enz"/>
</dbReference>
<comment type="catalytic activity">
    <reaction evidence="22">
        <text>an S-substituted L-cysteine + H2O = a thiol + pyruvate + NH4(+)</text>
        <dbReference type="Rhea" id="RHEA:18121"/>
        <dbReference type="ChEBI" id="CHEBI:15361"/>
        <dbReference type="ChEBI" id="CHEBI:15377"/>
        <dbReference type="ChEBI" id="CHEBI:28938"/>
        <dbReference type="ChEBI" id="CHEBI:29256"/>
        <dbReference type="ChEBI" id="CHEBI:58717"/>
        <dbReference type="EC" id="4.4.1.13"/>
    </reaction>
</comment>
<evidence type="ECO:0000259" key="25">
    <source>
        <dbReference type="Pfam" id="PF00288"/>
    </source>
</evidence>
<dbReference type="CDD" id="cd00614">
    <property type="entry name" value="CGS_like"/>
    <property type="match status" value="1"/>
</dbReference>
<comment type="pathway">
    <text evidence="19">Amino-acid biosynthesis; L-methionine biosynthesis via de novo pathway; L-homocysteine from L-cystathionine: step 1/1.</text>
</comment>
<dbReference type="OrthoDB" id="2545919at2759"/>
<evidence type="ECO:0000256" key="22">
    <source>
        <dbReference type="ARBA" id="ARBA00047625"/>
    </source>
</evidence>
<dbReference type="PROSITE" id="PS00627">
    <property type="entry name" value="GHMP_KINASES_ATP"/>
    <property type="match status" value="1"/>
</dbReference>
<keyword evidence="10" id="KW-0547">Nucleotide-binding</keyword>
<dbReference type="InterPro" id="IPR006203">
    <property type="entry name" value="GHMP_knse_ATP-bd_CS"/>
</dbReference>
<dbReference type="Gene3D" id="3.30.230.10">
    <property type="match status" value="1"/>
</dbReference>
<dbReference type="Gene3D" id="3.30.70.890">
    <property type="entry name" value="GHMP kinase, C-terminal domain"/>
    <property type="match status" value="1"/>
</dbReference>
<dbReference type="InterPro" id="IPR015421">
    <property type="entry name" value="PyrdxlP-dep_Trfase_major"/>
</dbReference>
<dbReference type="Pfam" id="PF00288">
    <property type="entry name" value="GHMP_kinases_N"/>
    <property type="match status" value="1"/>
</dbReference>
<dbReference type="GO" id="GO:0071266">
    <property type="term" value="P:'de novo' L-methionine biosynthetic process"/>
    <property type="evidence" value="ECO:0007669"/>
    <property type="project" value="InterPro"/>
</dbReference>
<reference evidence="26 27" key="1">
    <citation type="journal article" date="2014" name="PLoS Genet.">
        <title>Analysis of the Phlebiopsis gigantea genome, transcriptome and secretome provides insight into its pioneer colonization strategies of wood.</title>
        <authorList>
            <person name="Hori C."/>
            <person name="Ishida T."/>
            <person name="Igarashi K."/>
            <person name="Samejima M."/>
            <person name="Suzuki H."/>
            <person name="Master E."/>
            <person name="Ferreira P."/>
            <person name="Ruiz-Duenas F.J."/>
            <person name="Held B."/>
            <person name="Canessa P."/>
            <person name="Larrondo L.F."/>
            <person name="Schmoll M."/>
            <person name="Druzhinina I.S."/>
            <person name="Kubicek C.P."/>
            <person name="Gaskell J.A."/>
            <person name="Kersten P."/>
            <person name="St John F."/>
            <person name="Glasner J."/>
            <person name="Sabat G."/>
            <person name="Splinter BonDurant S."/>
            <person name="Syed K."/>
            <person name="Yadav J."/>
            <person name="Mgbeahuruike A.C."/>
            <person name="Kovalchuk A."/>
            <person name="Asiegbu F.O."/>
            <person name="Lackner G."/>
            <person name="Hoffmeister D."/>
            <person name="Rencoret J."/>
            <person name="Gutierrez A."/>
            <person name="Sun H."/>
            <person name="Lindquist E."/>
            <person name="Barry K."/>
            <person name="Riley R."/>
            <person name="Grigoriev I.V."/>
            <person name="Henrissat B."/>
            <person name="Kues U."/>
            <person name="Berka R.M."/>
            <person name="Martinez A.T."/>
            <person name="Covert S.F."/>
            <person name="Blanchette R.A."/>
            <person name="Cullen D."/>
        </authorList>
    </citation>
    <scope>NUCLEOTIDE SEQUENCE [LARGE SCALE GENOMIC DNA]</scope>
    <source>
        <strain evidence="26 27">11061_1 CR5-6</strain>
    </source>
</reference>
<sequence length="911" mass="98278">MGVDKHDQGHELPTPEPDSPSLPRSRQAYRFSTLCATVDNPNPNHKDQHGSSSVPIYQTATFKGVGGEYDYSRSGNPTRTHLEHHIAKISSANHAFAVSSGMAALDVITRILKPGNEVIAGDDLYGGTNRLLTYLRTHMGVVVHHVDTTNPSTIIPYLHPGKTAMVLLETPTNPLLKIVDIAGISSMVKEKCEDAVIVVDNTMMSPYLQRPLEHGADIVYDSATKYLSGHHDLMAGVITCNRDDLAKQMAFTVNAVGNALTPFDSFLLLRGTKTLAIRMDRQQSSAMLVAQLLQQLGFVTHYPGLPGHPGKEIHERIADGYGAVLSFETGDKELSERIVGATRLWGISVSFGAVNSLISMPCVMSHASIDPATRAARGLPEDLIRLCVGIEDPADLLDDLRLALLGAGAVTRSANDFVRIPNAVNRAVEKLALGEPLVHRQRTKENREWFVSAPGKVILFGEHAVVHGVTAVAASVDLRCYGLTSPRHDNKLSVQFTSINDYYHEWDLDALPWDAVAPVPPGDSHPETLDVELMKAISDRALPPASEMPPKTHAATVAFLYLYMTLTHGDERPSFNLTVRSTLPVGAGLGSSAAFSACIASALLLLHQRIEVPPIPAPTRQATESDPGHVHISHQGRRAIPPAIADEINRWAFVSEKVLHGTPSGIDNTVVVYGGALAYTKPGFGRKAGMDKIKGFKSFKFLLTDSKVPRDTKALVASVAKKKTEEPQFVKNMFDAIQSISDEARRALDDPELSREQLLSALSSLIEENHCYLASLGVSHDTLECIRSKCSEPPHKLSTKLTGAGGGGCTVTLVPDDFPATQLHALSAALRAENFDPYLTAVGGSGLGILSPYNSDSSTSREAGTFTGPITPPETPAGGDISLQTLREQFSSVGGDQLGQWADRCGRWLFV</sequence>
<dbReference type="GO" id="GO:0005737">
    <property type="term" value="C:cytoplasm"/>
    <property type="evidence" value="ECO:0007669"/>
    <property type="project" value="UniProtKB-SubCell"/>
</dbReference>